<dbReference type="Pfam" id="PF13855">
    <property type="entry name" value="LRR_8"/>
    <property type="match status" value="1"/>
</dbReference>
<dbReference type="KEGG" id="phu:Phum_PHUM116430"/>
<gene>
    <name evidence="16" type="primary">8238291</name>
    <name evidence="15" type="ORF">Phum_PHUM116430</name>
</gene>
<name>E0VDH3_PEDHC</name>
<accession>E0VDH3</accession>
<evidence type="ECO:0000256" key="3">
    <source>
        <dbReference type="ARBA" id="ARBA00022475"/>
    </source>
</evidence>
<feature type="signal peptide" evidence="14">
    <location>
        <begin position="1"/>
        <end position="22"/>
    </location>
</feature>
<dbReference type="SMART" id="SM00369">
    <property type="entry name" value="LRR_TYP"/>
    <property type="match status" value="5"/>
</dbReference>
<reference evidence="16" key="3">
    <citation type="submission" date="2021-02" db="UniProtKB">
        <authorList>
            <consortium name="EnsemblMetazoa"/>
        </authorList>
    </citation>
    <scope>IDENTIFICATION</scope>
    <source>
        <strain evidence="16">USDA</strain>
    </source>
</reference>
<feature type="transmembrane region" description="Helical" evidence="13">
    <location>
        <begin position="305"/>
        <end position="328"/>
    </location>
</feature>
<dbReference type="InterPro" id="IPR003591">
    <property type="entry name" value="Leu-rich_rpt_typical-subtyp"/>
</dbReference>
<feature type="chain" id="PRO_5011412484" evidence="14">
    <location>
        <begin position="23"/>
        <end position="351"/>
    </location>
</feature>
<dbReference type="InterPro" id="IPR032675">
    <property type="entry name" value="LRR_dom_sf"/>
</dbReference>
<evidence type="ECO:0000313" key="16">
    <source>
        <dbReference type="EnsemblMetazoa" id="PHUM116430-PA"/>
    </source>
</evidence>
<dbReference type="EMBL" id="AAZO01001374">
    <property type="status" value="NOT_ANNOTATED_CDS"/>
    <property type="molecule type" value="Genomic_DNA"/>
</dbReference>
<dbReference type="GO" id="GO:0034220">
    <property type="term" value="P:monoatomic ion transmembrane transport"/>
    <property type="evidence" value="ECO:0007669"/>
    <property type="project" value="UniProtKB-KW"/>
</dbReference>
<keyword evidence="2" id="KW-0813">Transport</keyword>
<evidence type="ECO:0000256" key="11">
    <source>
        <dbReference type="ARBA" id="ARBA00023157"/>
    </source>
</evidence>
<evidence type="ECO:0000313" key="17">
    <source>
        <dbReference type="Proteomes" id="UP000009046"/>
    </source>
</evidence>
<protein>
    <submittedName>
        <fullName evidence="15 16">Lumican, putative</fullName>
    </submittedName>
</protein>
<dbReference type="InterPro" id="IPR051432">
    <property type="entry name" value="KCNMA1_auxiliary"/>
</dbReference>
<dbReference type="InterPro" id="IPR001611">
    <property type="entry name" value="Leu-rich_rpt"/>
</dbReference>
<keyword evidence="3" id="KW-1003">Cell membrane</keyword>
<dbReference type="VEuPathDB" id="VectorBase:PHUM116430"/>
<keyword evidence="6 14" id="KW-0732">Signal</keyword>
<evidence type="ECO:0000256" key="12">
    <source>
        <dbReference type="ARBA" id="ARBA00023303"/>
    </source>
</evidence>
<reference evidence="15" key="2">
    <citation type="submission" date="2007-04" db="EMBL/GenBank/DDBJ databases">
        <title>The genome of the human body louse.</title>
        <authorList>
            <consortium name="The Human Body Louse Genome Consortium"/>
            <person name="Kirkness E."/>
            <person name="Walenz B."/>
            <person name="Hass B."/>
            <person name="Bruggner R."/>
            <person name="Strausberg R."/>
        </authorList>
    </citation>
    <scope>NUCLEOTIDE SEQUENCE</scope>
    <source>
        <strain evidence="15">USDA</strain>
    </source>
</reference>
<dbReference type="AlphaFoldDB" id="E0VDH3"/>
<evidence type="ECO:0000256" key="14">
    <source>
        <dbReference type="SAM" id="SignalP"/>
    </source>
</evidence>
<keyword evidence="8 13" id="KW-1133">Transmembrane helix</keyword>
<sequence length="351" mass="40134">MRKSFLFALSYTILFKLSSVNSFDGFFSPSRNAEVKSKRCTYMRTHGMLAVDCYALGLTNIPSVLRSNIEVLDVTYNRIREIFNSSFVNYSFLRILYLSDNSISYIESGAFEPLEDLEVLDLTLNSLHSVPDAFASLPVLRKLMIGSNPFVDVVFDKVLPSIQYLSVSNCKLKRFPNFTSLPGLLQLNMSDNQIQSIDLRNVSPMCRLQLLDLRGNPRLFKQEYCNCQLLLAWIKRRQGENFKLFPEPDFICKNSTEGKILNVDPEMCNGNETQTLLEESDLVAKSCETEVMKYGSGPLRLKGSVTWMLVAAGVSAFILLLFFGLYCIRKRHEMKESESERSNVREKCWRT</sequence>
<keyword evidence="17" id="KW-1185">Reference proteome</keyword>
<keyword evidence="12" id="KW-0407">Ion channel</keyword>
<evidence type="ECO:0000256" key="13">
    <source>
        <dbReference type="SAM" id="Phobius"/>
    </source>
</evidence>
<dbReference type="HOGENOM" id="CLU_066526_0_0_1"/>
<evidence type="ECO:0000256" key="7">
    <source>
        <dbReference type="ARBA" id="ARBA00022737"/>
    </source>
</evidence>
<organism>
    <name type="scientific">Pediculus humanus subsp. corporis</name>
    <name type="common">Body louse</name>
    <dbReference type="NCBI Taxonomy" id="121224"/>
    <lineage>
        <taxon>Eukaryota</taxon>
        <taxon>Metazoa</taxon>
        <taxon>Ecdysozoa</taxon>
        <taxon>Arthropoda</taxon>
        <taxon>Hexapoda</taxon>
        <taxon>Insecta</taxon>
        <taxon>Pterygota</taxon>
        <taxon>Neoptera</taxon>
        <taxon>Paraneoptera</taxon>
        <taxon>Psocodea</taxon>
        <taxon>Troctomorpha</taxon>
        <taxon>Phthiraptera</taxon>
        <taxon>Anoplura</taxon>
        <taxon>Pediculidae</taxon>
        <taxon>Pediculus</taxon>
    </lineage>
</organism>
<dbReference type="GO" id="GO:0005886">
    <property type="term" value="C:plasma membrane"/>
    <property type="evidence" value="ECO:0007669"/>
    <property type="project" value="UniProtKB-SubCell"/>
</dbReference>
<dbReference type="Pfam" id="PF12799">
    <property type="entry name" value="LRR_4"/>
    <property type="match status" value="1"/>
</dbReference>
<dbReference type="SUPFAM" id="SSF52058">
    <property type="entry name" value="L domain-like"/>
    <property type="match status" value="1"/>
</dbReference>
<dbReference type="PANTHER" id="PTHR46473:SF10">
    <property type="entry name" value="LD45603P-RELATED"/>
    <property type="match status" value="1"/>
</dbReference>
<dbReference type="OrthoDB" id="694479at2759"/>
<evidence type="ECO:0000256" key="9">
    <source>
        <dbReference type="ARBA" id="ARBA00023065"/>
    </source>
</evidence>
<keyword evidence="4" id="KW-0433">Leucine-rich repeat</keyword>
<evidence type="ECO:0000313" key="15">
    <source>
        <dbReference type="EMBL" id="EEB11429.1"/>
    </source>
</evidence>
<keyword evidence="11" id="KW-1015">Disulfide bond</keyword>
<keyword evidence="10 13" id="KW-0472">Membrane</keyword>
<dbReference type="Gene3D" id="3.80.10.10">
    <property type="entry name" value="Ribonuclease Inhibitor"/>
    <property type="match status" value="2"/>
</dbReference>
<dbReference type="eggNOG" id="KOG0619">
    <property type="taxonomic scope" value="Eukaryota"/>
</dbReference>
<dbReference type="EnsemblMetazoa" id="PHUM116430-RA">
    <property type="protein sequence ID" value="PHUM116430-PA"/>
    <property type="gene ID" value="PHUM116430"/>
</dbReference>
<reference evidence="15" key="1">
    <citation type="submission" date="2007-04" db="EMBL/GenBank/DDBJ databases">
        <title>Annotation of Pediculus humanus corporis strain USDA.</title>
        <authorList>
            <person name="Kirkness E."/>
            <person name="Hannick L."/>
            <person name="Hass B."/>
            <person name="Bruggner R."/>
            <person name="Lawson D."/>
            <person name="Bidwell S."/>
            <person name="Joardar V."/>
            <person name="Caler E."/>
            <person name="Walenz B."/>
            <person name="Inman J."/>
            <person name="Schobel S."/>
            <person name="Galinsky K."/>
            <person name="Amedeo P."/>
            <person name="Strausberg R."/>
        </authorList>
    </citation>
    <scope>NUCLEOTIDE SEQUENCE</scope>
    <source>
        <strain evidence="15">USDA</strain>
    </source>
</reference>
<evidence type="ECO:0000256" key="2">
    <source>
        <dbReference type="ARBA" id="ARBA00022448"/>
    </source>
</evidence>
<dbReference type="RefSeq" id="XP_002424167.1">
    <property type="nucleotide sequence ID" value="XM_002424122.1"/>
</dbReference>
<dbReference type="OMA" id="TRCTYEY"/>
<keyword evidence="5 13" id="KW-0812">Transmembrane</keyword>
<dbReference type="PANTHER" id="PTHR46473">
    <property type="entry name" value="GH08155P"/>
    <property type="match status" value="1"/>
</dbReference>
<keyword evidence="9" id="KW-0406">Ion transport</keyword>
<dbReference type="CTD" id="8238291"/>
<evidence type="ECO:0000256" key="6">
    <source>
        <dbReference type="ARBA" id="ARBA00022729"/>
    </source>
</evidence>
<comment type="subcellular location">
    <subcellularLocation>
        <location evidence="1">Cell membrane</location>
        <topology evidence="1">Single-pass membrane protein</topology>
    </subcellularLocation>
</comment>
<dbReference type="Proteomes" id="UP000009046">
    <property type="component" value="Unassembled WGS sequence"/>
</dbReference>
<evidence type="ECO:0000256" key="5">
    <source>
        <dbReference type="ARBA" id="ARBA00022692"/>
    </source>
</evidence>
<dbReference type="STRING" id="121224.E0VDH3"/>
<dbReference type="PROSITE" id="PS51450">
    <property type="entry name" value="LRR"/>
    <property type="match status" value="1"/>
</dbReference>
<evidence type="ECO:0000256" key="8">
    <source>
        <dbReference type="ARBA" id="ARBA00022989"/>
    </source>
</evidence>
<dbReference type="InterPro" id="IPR025875">
    <property type="entry name" value="Leu-rich_rpt_4"/>
</dbReference>
<dbReference type="EMBL" id="DS235078">
    <property type="protein sequence ID" value="EEB11429.1"/>
    <property type="molecule type" value="Genomic_DNA"/>
</dbReference>
<dbReference type="GeneID" id="8238291"/>
<evidence type="ECO:0000256" key="1">
    <source>
        <dbReference type="ARBA" id="ARBA00004162"/>
    </source>
</evidence>
<proteinExistence type="predicted"/>
<evidence type="ECO:0000256" key="4">
    <source>
        <dbReference type="ARBA" id="ARBA00022614"/>
    </source>
</evidence>
<evidence type="ECO:0000256" key="10">
    <source>
        <dbReference type="ARBA" id="ARBA00023136"/>
    </source>
</evidence>
<dbReference type="InParanoid" id="E0VDH3"/>
<keyword evidence="7" id="KW-0677">Repeat</keyword>